<keyword evidence="1" id="KW-0812">Transmembrane</keyword>
<feature type="transmembrane region" description="Helical" evidence="1">
    <location>
        <begin position="464"/>
        <end position="490"/>
    </location>
</feature>
<dbReference type="PANTHER" id="PTHR11161:SF0">
    <property type="entry name" value="O-ACYLTRANSFERASE LIKE PROTEIN"/>
    <property type="match status" value="1"/>
</dbReference>
<feature type="transmembrane region" description="Helical" evidence="1">
    <location>
        <begin position="540"/>
        <end position="561"/>
    </location>
</feature>
<feature type="transmembrane region" description="Helical" evidence="1">
    <location>
        <begin position="647"/>
        <end position="669"/>
    </location>
</feature>
<protein>
    <submittedName>
        <fullName evidence="4">O-acyltransferase like protein</fullName>
    </submittedName>
</protein>
<feature type="transmembrane region" description="Helical" evidence="1">
    <location>
        <begin position="610"/>
        <end position="635"/>
    </location>
</feature>
<accession>A0AAD8GHE6</accession>
<evidence type="ECO:0000256" key="1">
    <source>
        <dbReference type="SAM" id="Phobius"/>
    </source>
</evidence>
<feature type="domain" description="Nose resistant-to-fluoxetine protein N-terminal" evidence="3">
    <location>
        <begin position="24"/>
        <end position="145"/>
    </location>
</feature>
<feature type="chain" id="PRO_5042232503" evidence="2">
    <location>
        <begin position="19"/>
        <end position="681"/>
    </location>
</feature>
<evidence type="ECO:0000256" key="2">
    <source>
        <dbReference type="SAM" id="SignalP"/>
    </source>
</evidence>
<feature type="transmembrane region" description="Helical" evidence="1">
    <location>
        <begin position="510"/>
        <end position="528"/>
    </location>
</feature>
<keyword evidence="2" id="KW-0732">Signal</keyword>
<feature type="transmembrane region" description="Helical" evidence="1">
    <location>
        <begin position="162"/>
        <end position="187"/>
    </location>
</feature>
<dbReference type="PANTHER" id="PTHR11161">
    <property type="entry name" value="O-ACYLTRANSFERASE"/>
    <property type="match status" value="1"/>
</dbReference>
<feature type="signal peptide" evidence="2">
    <location>
        <begin position="1"/>
        <end position="18"/>
    </location>
</feature>
<feature type="transmembrane region" description="Helical" evidence="1">
    <location>
        <begin position="381"/>
        <end position="397"/>
    </location>
</feature>
<dbReference type="Pfam" id="PF01757">
    <property type="entry name" value="Acyl_transf_3"/>
    <property type="match status" value="1"/>
</dbReference>
<dbReference type="Proteomes" id="UP001230051">
    <property type="component" value="Unassembled WGS sequence"/>
</dbReference>
<dbReference type="Pfam" id="PF20146">
    <property type="entry name" value="NRF"/>
    <property type="match status" value="1"/>
</dbReference>
<evidence type="ECO:0000313" key="4">
    <source>
        <dbReference type="EMBL" id="KAK1174630.1"/>
    </source>
</evidence>
<proteinExistence type="predicted"/>
<dbReference type="GO" id="GO:0016747">
    <property type="term" value="F:acyltransferase activity, transferring groups other than amino-acyl groups"/>
    <property type="evidence" value="ECO:0007669"/>
    <property type="project" value="InterPro"/>
</dbReference>
<dbReference type="InterPro" id="IPR052728">
    <property type="entry name" value="O2_lipid_transport_reg"/>
</dbReference>
<dbReference type="AlphaFoldDB" id="A0AAD8GHE6"/>
<dbReference type="SMART" id="SM00703">
    <property type="entry name" value="NRF"/>
    <property type="match status" value="1"/>
</dbReference>
<evidence type="ECO:0000313" key="5">
    <source>
        <dbReference type="Proteomes" id="UP001230051"/>
    </source>
</evidence>
<keyword evidence="1" id="KW-1133">Transmembrane helix</keyword>
<name>A0AAD8GHE6_ACIOX</name>
<comment type="caution">
    <text evidence="4">The sequence shown here is derived from an EMBL/GenBank/DDBJ whole genome shotgun (WGS) entry which is preliminary data.</text>
</comment>
<sequence>MTLFTCFIVLLSVLSCVAFKEKVSRKCMQDTKRFIEDLNEDIPREYAALMYDAFGKMGSDFVGGNMNRPGSFSECILANAGDFSGQYCQVMLIQEQTGYLVGLCVPDSCDEAEIEILVANDVFKYKDTSLVPPIPSVFLHNSTQQIPVSTTKCLKKNGTPDASAIVCLFVCSFIVALPLGGTIYVALIKWKKQKLNLSTVGSNFKSDPNLYGTFLQHDVHQKHANNFSADVESPTEHKLGKEVEENNTNRLVYFLDNFMKTFSLQNNFSSLWVTKDKGHYSALNGIRILSLLWIICGHNIQLSSWENIDNAKRWKDSVENNPVYIVALSGPSYLAVDTFLLIGGLLSVKSLFSLIHRADDKMTIQLVGTFLLNRLKRIQPLHIFMVCLSIGLLSVVPKGSFWSFAEMQIDICKKYWWTNMLLINNLFFYPNSCIPWSWYLAIDVQFYFTTPLLVFLLRRNTFTLIAVATIFLLIPCFISALLTAYFQLPLYLPSEWIYKAYFEYYYNKPYSRYGPYLIGILLGMFMNAKKERLLKKQWQAAVGWISSLTSMALLVALAYVLHEVPNYPSAPHAIYQGLHRTLWAVAVAWIIFACDEGFGGYINTFLSLNVWIPFSSISFACFMIHPLLIIIFNGIQETLFHYTDINFFYLYLGHIVLTVALGYVLTVLVEKPYLFLKRHVK</sequence>
<dbReference type="InterPro" id="IPR002656">
    <property type="entry name" value="Acyl_transf_3_dom"/>
</dbReference>
<feature type="transmembrane region" description="Helical" evidence="1">
    <location>
        <begin position="285"/>
        <end position="303"/>
    </location>
</feature>
<feature type="transmembrane region" description="Helical" evidence="1">
    <location>
        <begin position="323"/>
        <end position="348"/>
    </location>
</feature>
<organism evidence="4 5">
    <name type="scientific">Acipenser oxyrinchus oxyrinchus</name>
    <dbReference type="NCBI Taxonomy" id="40147"/>
    <lineage>
        <taxon>Eukaryota</taxon>
        <taxon>Metazoa</taxon>
        <taxon>Chordata</taxon>
        <taxon>Craniata</taxon>
        <taxon>Vertebrata</taxon>
        <taxon>Euteleostomi</taxon>
        <taxon>Actinopterygii</taxon>
        <taxon>Chondrostei</taxon>
        <taxon>Acipenseriformes</taxon>
        <taxon>Acipenseridae</taxon>
        <taxon>Acipenser</taxon>
    </lineage>
</organism>
<dbReference type="EMBL" id="JAGXEW010000002">
    <property type="protein sequence ID" value="KAK1174630.1"/>
    <property type="molecule type" value="Genomic_DNA"/>
</dbReference>
<keyword evidence="5" id="KW-1185">Reference proteome</keyword>
<gene>
    <name evidence="4" type="primary">Oacyl</name>
    <name evidence="4" type="ORF">AOXY_G2163</name>
</gene>
<dbReference type="InterPro" id="IPR006621">
    <property type="entry name" value="Nose-resist-to-fluoxetine_N"/>
</dbReference>
<keyword evidence="1" id="KW-0472">Membrane</keyword>
<evidence type="ECO:0000259" key="3">
    <source>
        <dbReference type="SMART" id="SM00703"/>
    </source>
</evidence>
<feature type="transmembrane region" description="Helical" evidence="1">
    <location>
        <begin position="581"/>
        <end position="598"/>
    </location>
</feature>
<reference evidence="4" key="1">
    <citation type="submission" date="2022-02" db="EMBL/GenBank/DDBJ databases">
        <title>Atlantic sturgeon de novo genome assembly.</title>
        <authorList>
            <person name="Stock M."/>
            <person name="Klopp C."/>
            <person name="Guiguen Y."/>
            <person name="Cabau C."/>
            <person name="Parinello H."/>
            <person name="Santidrian Yebra-Pimentel E."/>
            <person name="Kuhl H."/>
            <person name="Dirks R.P."/>
            <person name="Guessner J."/>
            <person name="Wuertz S."/>
            <person name="Du K."/>
            <person name="Schartl M."/>
        </authorList>
    </citation>
    <scope>NUCLEOTIDE SEQUENCE</scope>
    <source>
        <strain evidence="4">STURGEONOMICS-FGT-2020</strain>
        <tissue evidence="4">Whole blood</tissue>
    </source>
</reference>
<feature type="transmembrane region" description="Helical" evidence="1">
    <location>
        <begin position="436"/>
        <end position="457"/>
    </location>
</feature>